<feature type="transmembrane region" description="Helical" evidence="1">
    <location>
        <begin position="20"/>
        <end position="42"/>
    </location>
</feature>
<evidence type="ECO:0000256" key="1">
    <source>
        <dbReference type="SAM" id="Phobius"/>
    </source>
</evidence>
<name>A0A382H946_9ZZZZ</name>
<proteinExistence type="predicted"/>
<dbReference type="Gene3D" id="1.10.530.10">
    <property type="match status" value="2"/>
</dbReference>
<dbReference type="GO" id="GO:0004040">
    <property type="term" value="F:amidase activity"/>
    <property type="evidence" value="ECO:0007669"/>
    <property type="project" value="InterPro"/>
</dbReference>
<dbReference type="PANTHER" id="PTHR40572:SF1">
    <property type="entry name" value="PROTEIN BAX"/>
    <property type="match status" value="1"/>
</dbReference>
<gene>
    <name evidence="3" type="ORF">METZ01_LOCUS236644</name>
</gene>
<accession>A0A382H946</accession>
<evidence type="ECO:0000259" key="2">
    <source>
        <dbReference type="Pfam" id="PF01832"/>
    </source>
</evidence>
<keyword evidence="1" id="KW-1133">Transmembrane helix</keyword>
<keyword evidence="1" id="KW-0472">Membrane</keyword>
<dbReference type="EMBL" id="UINC01059886">
    <property type="protein sequence ID" value="SVB83790.1"/>
    <property type="molecule type" value="Genomic_DNA"/>
</dbReference>
<reference evidence="3" key="1">
    <citation type="submission" date="2018-05" db="EMBL/GenBank/DDBJ databases">
        <authorList>
            <person name="Lanie J.A."/>
            <person name="Ng W.-L."/>
            <person name="Kazmierczak K.M."/>
            <person name="Andrzejewski T.M."/>
            <person name="Davidsen T.M."/>
            <person name="Wayne K.J."/>
            <person name="Tettelin H."/>
            <person name="Glass J.I."/>
            <person name="Rusch D."/>
            <person name="Podicherti R."/>
            <person name="Tsui H.-C.T."/>
            <person name="Winkler M.E."/>
        </authorList>
    </citation>
    <scope>NUCLEOTIDE SEQUENCE</scope>
</reference>
<feature type="domain" description="Mannosyl-glycoprotein endo-beta-N-acetylglucosamidase-like" evidence="2">
    <location>
        <begin position="70"/>
        <end position="171"/>
    </location>
</feature>
<dbReference type="PANTHER" id="PTHR40572">
    <property type="entry name" value="PROTEIN BAX"/>
    <property type="match status" value="1"/>
</dbReference>
<organism evidence="3">
    <name type="scientific">marine metagenome</name>
    <dbReference type="NCBI Taxonomy" id="408172"/>
    <lineage>
        <taxon>unclassified sequences</taxon>
        <taxon>metagenomes</taxon>
        <taxon>ecological metagenomes</taxon>
    </lineage>
</organism>
<protein>
    <recommendedName>
        <fullName evidence="2">Mannosyl-glycoprotein endo-beta-N-acetylglucosamidase-like domain-containing protein</fullName>
    </recommendedName>
</protein>
<dbReference type="AlphaFoldDB" id="A0A382H946"/>
<evidence type="ECO:0000313" key="3">
    <source>
        <dbReference type="EMBL" id="SVB83790.1"/>
    </source>
</evidence>
<dbReference type="InterPro" id="IPR002901">
    <property type="entry name" value="MGlyc_endo_b_GlcNAc-like_dom"/>
</dbReference>
<dbReference type="Pfam" id="PF01832">
    <property type="entry name" value="Glucosaminidase"/>
    <property type="match status" value="1"/>
</dbReference>
<dbReference type="InterPro" id="IPR053195">
    <property type="entry name" value="Bax-like"/>
</dbReference>
<keyword evidence="1" id="KW-0812">Transmembrane</keyword>
<sequence length="178" mass="20199">MNKYQGKDFNKKKTKIDIDVISFFTAVVIVMSLLFFVSAHAVEVKTNTKPLFVYSLNSCITDLNKITPTEKQIPSELIVAQAIIETGWGTSRFANEANNLFGIREGLKVFKTKCDSVADYIRIINEVPAYAEFREMRQDGVTDALLLARTLKKWAADPNYTDLIEDVIQHNIRGVYEL</sequence>